<sequence>MLQIEMRVEVGIPLGDGPDRKRTRLGKIFFPGCRYGDRQLLSTSAKLFDLRRSEQGDQRFANLVRVKESVSCRGDHNCRSDGQSRGTEEIWR</sequence>
<protein>
    <submittedName>
        <fullName evidence="1">Uncharacterized protein</fullName>
    </submittedName>
</protein>
<dbReference type="EMBL" id="SJPX01000003">
    <property type="protein sequence ID" value="TWU51989.1"/>
    <property type="molecule type" value="Genomic_DNA"/>
</dbReference>
<comment type="caution">
    <text evidence="1">The sequence shown here is derived from an EMBL/GenBank/DDBJ whole genome shotgun (WGS) entry which is preliminary data.</text>
</comment>
<evidence type="ECO:0000313" key="1">
    <source>
        <dbReference type="EMBL" id="TWU51989.1"/>
    </source>
</evidence>
<dbReference type="Proteomes" id="UP000317977">
    <property type="component" value="Unassembled WGS sequence"/>
</dbReference>
<proteinExistence type="predicted"/>
<organism evidence="1 2">
    <name type="scientific">Rubripirellula reticaptiva</name>
    <dbReference type="NCBI Taxonomy" id="2528013"/>
    <lineage>
        <taxon>Bacteria</taxon>
        <taxon>Pseudomonadati</taxon>
        <taxon>Planctomycetota</taxon>
        <taxon>Planctomycetia</taxon>
        <taxon>Pirellulales</taxon>
        <taxon>Pirellulaceae</taxon>
        <taxon>Rubripirellula</taxon>
    </lineage>
</organism>
<keyword evidence="2" id="KW-1185">Reference proteome</keyword>
<accession>A0A5C6EX04</accession>
<dbReference type="AlphaFoldDB" id="A0A5C6EX04"/>
<reference evidence="1 2" key="1">
    <citation type="submission" date="2019-02" db="EMBL/GenBank/DDBJ databases">
        <title>Deep-cultivation of Planctomycetes and their phenomic and genomic characterization uncovers novel biology.</title>
        <authorList>
            <person name="Wiegand S."/>
            <person name="Jogler M."/>
            <person name="Boedeker C."/>
            <person name="Pinto D."/>
            <person name="Vollmers J."/>
            <person name="Rivas-Marin E."/>
            <person name="Kohn T."/>
            <person name="Peeters S.H."/>
            <person name="Heuer A."/>
            <person name="Rast P."/>
            <person name="Oberbeckmann S."/>
            <person name="Bunk B."/>
            <person name="Jeske O."/>
            <person name="Meyerdierks A."/>
            <person name="Storesund J.E."/>
            <person name="Kallscheuer N."/>
            <person name="Luecker S."/>
            <person name="Lage O.M."/>
            <person name="Pohl T."/>
            <person name="Merkel B.J."/>
            <person name="Hornburger P."/>
            <person name="Mueller R.-W."/>
            <person name="Bruemmer F."/>
            <person name="Labrenz M."/>
            <person name="Spormann A.M."/>
            <person name="Op Den Camp H."/>
            <person name="Overmann J."/>
            <person name="Amann R."/>
            <person name="Jetten M.S.M."/>
            <person name="Mascher T."/>
            <person name="Medema M.H."/>
            <person name="Devos D.P."/>
            <person name="Kaster A.-K."/>
            <person name="Ovreas L."/>
            <person name="Rohde M."/>
            <person name="Galperin M.Y."/>
            <person name="Jogler C."/>
        </authorList>
    </citation>
    <scope>NUCLEOTIDE SEQUENCE [LARGE SCALE GENOMIC DNA]</scope>
    <source>
        <strain evidence="1 2">Poly59</strain>
    </source>
</reference>
<name>A0A5C6EX04_9BACT</name>
<evidence type="ECO:0000313" key="2">
    <source>
        <dbReference type="Proteomes" id="UP000317977"/>
    </source>
</evidence>
<gene>
    <name evidence="1" type="ORF">Poly59_35860</name>
</gene>